<evidence type="ECO:0000256" key="1">
    <source>
        <dbReference type="ARBA" id="ARBA00008059"/>
    </source>
</evidence>
<name>A0A0D0QD28_9RHOB</name>
<dbReference type="PATRIC" id="fig|1123501.6.peg.1236"/>
<dbReference type="SUPFAM" id="SSF52540">
    <property type="entry name" value="P-loop containing nucleoside triphosphate hydrolases"/>
    <property type="match status" value="1"/>
</dbReference>
<dbReference type="STRING" id="1123501.Wenmar_01161"/>
<dbReference type="Proteomes" id="UP000035100">
    <property type="component" value="Unassembled WGS sequence"/>
</dbReference>
<organism evidence="5 6">
    <name type="scientific">Wenxinia marina DSM 24838</name>
    <dbReference type="NCBI Taxonomy" id="1123501"/>
    <lineage>
        <taxon>Bacteria</taxon>
        <taxon>Pseudomonadati</taxon>
        <taxon>Pseudomonadota</taxon>
        <taxon>Alphaproteobacteria</taxon>
        <taxon>Rhodobacterales</taxon>
        <taxon>Roseobacteraceae</taxon>
        <taxon>Wenxinia</taxon>
    </lineage>
</organism>
<dbReference type="AlphaFoldDB" id="A0A0D0QD28"/>
<evidence type="ECO:0000313" key="6">
    <source>
        <dbReference type="Proteomes" id="UP000035100"/>
    </source>
</evidence>
<evidence type="ECO:0000256" key="3">
    <source>
        <dbReference type="ARBA" id="ARBA00022840"/>
    </source>
</evidence>
<feature type="domain" description="AAA+ ATPase" evidence="4">
    <location>
        <begin position="88"/>
        <end position="224"/>
    </location>
</feature>
<dbReference type="PANTHER" id="PTHR30050">
    <property type="entry name" value="CHROMOSOMAL REPLICATION INITIATOR PROTEIN DNAA"/>
    <property type="match status" value="1"/>
</dbReference>
<dbReference type="eggNOG" id="COG1484">
    <property type="taxonomic scope" value="Bacteria"/>
</dbReference>
<keyword evidence="2" id="KW-0547">Nucleotide-binding</keyword>
<evidence type="ECO:0000256" key="2">
    <source>
        <dbReference type="ARBA" id="ARBA00022741"/>
    </source>
</evidence>
<gene>
    <name evidence="5" type="ORF">Wenmar_01161</name>
</gene>
<dbReference type="InterPro" id="IPR027417">
    <property type="entry name" value="P-loop_NTPase"/>
</dbReference>
<comment type="caution">
    <text evidence="5">The sequence shown here is derived from an EMBL/GenBank/DDBJ whole genome shotgun (WGS) entry which is preliminary data.</text>
</comment>
<dbReference type="GO" id="GO:0006260">
    <property type="term" value="P:DNA replication"/>
    <property type="evidence" value="ECO:0007669"/>
    <property type="project" value="TreeGrafter"/>
</dbReference>
<evidence type="ECO:0000259" key="4">
    <source>
        <dbReference type="SMART" id="SM00382"/>
    </source>
</evidence>
<dbReference type="NCBIfam" id="NF038214">
    <property type="entry name" value="IS21_help_AAA"/>
    <property type="match status" value="1"/>
</dbReference>
<dbReference type="PIRSF" id="PIRSF003073">
    <property type="entry name" value="DNAC_TnpB_IstB"/>
    <property type="match status" value="1"/>
</dbReference>
<reference evidence="5 6" key="1">
    <citation type="submission" date="2013-01" db="EMBL/GenBank/DDBJ databases">
        <authorList>
            <person name="Fiebig A."/>
            <person name="Goeker M."/>
            <person name="Klenk H.-P.P."/>
        </authorList>
    </citation>
    <scope>NUCLEOTIDE SEQUENCE [LARGE SCALE GENOMIC DNA]</scope>
    <source>
        <strain evidence="5 6">DSM 24838</strain>
    </source>
</reference>
<dbReference type="InterPro" id="IPR002611">
    <property type="entry name" value="IstB_ATP-bd"/>
</dbReference>
<dbReference type="Pfam" id="PF01695">
    <property type="entry name" value="IstB_IS21"/>
    <property type="match status" value="1"/>
</dbReference>
<dbReference type="InterPro" id="IPR028350">
    <property type="entry name" value="DNAC/IstB-like"/>
</dbReference>
<dbReference type="InterPro" id="IPR047661">
    <property type="entry name" value="IstB"/>
</dbReference>
<dbReference type="SMART" id="SM00382">
    <property type="entry name" value="AAA"/>
    <property type="match status" value="1"/>
</dbReference>
<dbReference type="PANTHER" id="PTHR30050:SF4">
    <property type="entry name" value="ATP-BINDING PROTEIN RV3427C IN INSERTION SEQUENCE-RELATED"/>
    <property type="match status" value="1"/>
</dbReference>
<sequence length="233" mass="25943">MGQLKLYGMKAAYDEIIATAVKRQHEPQKVVGDLLHAEISEKQARSIKYQMTIARLPLAKEIDEFEFADTPVNETLVRDLAGGGFLEHQRNVVLIGGTGTGKSHLAVAIARACIRSGARGRFFNVVDLVNKLDAEARADRQGRTADLLCRLDFLILDELGYLPFAQTGGQLLFHLVSRLYERTSIIVTTNLAFGEWPSVFGDAKMTTALLDRLTHHCDIVETGNESWRFKTRA</sequence>
<keyword evidence="3" id="KW-0067">ATP-binding</keyword>
<accession>A0A0D0QD28</accession>
<protein>
    <submittedName>
        <fullName evidence="5">DNA replication protein</fullName>
    </submittedName>
</protein>
<dbReference type="EMBL" id="AONG01000006">
    <property type="protein sequence ID" value="KIQ70202.1"/>
    <property type="molecule type" value="Genomic_DNA"/>
</dbReference>
<proteinExistence type="inferred from homology"/>
<dbReference type="InterPro" id="IPR003593">
    <property type="entry name" value="AAA+_ATPase"/>
</dbReference>
<dbReference type="CDD" id="cd00009">
    <property type="entry name" value="AAA"/>
    <property type="match status" value="1"/>
</dbReference>
<keyword evidence="6" id="KW-1185">Reference proteome</keyword>
<evidence type="ECO:0000313" key="5">
    <source>
        <dbReference type="EMBL" id="KIQ70202.1"/>
    </source>
</evidence>
<dbReference type="Gene3D" id="3.40.50.300">
    <property type="entry name" value="P-loop containing nucleotide triphosphate hydrolases"/>
    <property type="match status" value="1"/>
</dbReference>
<dbReference type="GO" id="GO:0005524">
    <property type="term" value="F:ATP binding"/>
    <property type="evidence" value="ECO:0007669"/>
    <property type="project" value="UniProtKB-KW"/>
</dbReference>
<comment type="similarity">
    <text evidence="1">Belongs to the IS21/IS1162 putative ATP-binding protein family.</text>
</comment>